<evidence type="ECO:0000313" key="4">
    <source>
        <dbReference type="Proteomes" id="UP000494163"/>
    </source>
</evidence>
<gene>
    <name evidence="3" type="ORF">Dbus_chr3Rg2780</name>
</gene>
<dbReference type="AlphaFoldDB" id="A0A0M4EWR0"/>
<feature type="chain" id="PRO_5005793801" evidence="2">
    <location>
        <begin position="18"/>
        <end position="161"/>
    </location>
</feature>
<accession>A0A0M4EWR0</accession>
<keyword evidence="2" id="KW-0732">Signal</keyword>
<dbReference type="OMA" id="PKDYAHK"/>
<protein>
    <submittedName>
        <fullName evidence="3">CG15554</fullName>
    </submittedName>
</protein>
<reference evidence="3 4" key="1">
    <citation type="submission" date="2015-08" db="EMBL/GenBank/DDBJ databases">
        <title>Ancestral chromatin configuration constrains chromatin evolution on differentiating sex chromosomes in Drosophila.</title>
        <authorList>
            <person name="Zhou Q."/>
            <person name="Bachtrog D."/>
        </authorList>
    </citation>
    <scope>NUCLEOTIDE SEQUENCE [LARGE SCALE GENOMIC DNA]</scope>
    <source>
        <tissue evidence="3">Whole larvae</tissue>
    </source>
</reference>
<proteinExistence type="predicted"/>
<feature type="signal peptide" evidence="2">
    <location>
        <begin position="1"/>
        <end position="17"/>
    </location>
</feature>
<organism evidence="3 4">
    <name type="scientific">Drosophila busckii</name>
    <name type="common">Fruit fly</name>
    <dbReference type="NCBI Taxonomy" id="30019"/>
    <lineage>
        <taxon>Eukaryota</taxon>
        <taxon>Metazoa</taxon>
        <taxon>Ecdysozoa</taxon>
        <taxon>Arthropoda</taxon>
        <taxon>Hexapoda</taxon>
        <taxon>Insecta</taxon>
        <taxon>Pterygota</taxon>
        <taxon>Neoptera</taxon>
        <taxon>Endopterygota</taxon>
        <taxon>Diptera</taxon>
        <taxon>Brachycera</taxon>
        <taxon>Muscomorpha</taxon>
        <taxon>Ephydroidea</taxon>
        <taxon>Drosophilidae</taxon>
        <taxon>Drosophila</taxon>
    </lineage>
</organism>
<evidence type="ECO:0000313" key="3">
    <source>
        <dbReference type="EMBL" id="ALC48030.1"/>
    </source>
</evidence>
<name>A0A0M4EWR0_DROBS</name>
<dbReference type="EMBL" id="CP012526">
    <property type="protein sequence ID" value="ALC48030.1"/>
    <property type="molecule type" value="Genomic_DNA"/>
</dbReference>
<evidence type="ECO:0000256" key="1">
    <source>
        <dbReference type="SAM" id="MobiDB-lite"/>
    </source>
</evidence>
<feature type="region of interest" description="Disordered" evidence="1">
    <location>
        <begin position="33"/>
        <end position="54"/>
    </location>
</feature>
<keyword evidence="4" id="KW-1185">Reference proteome</keyword>
<dbReference type="Proteomes" id="UP000494163">
    <property type="component" value="Chromosome 3R"/>
</dbReference>
<evidence type="ECO:0000256" key="2">
    <source>
        <dbReference type="SAM" id="SignalP"/>
    </source>
</evidence>
<sequence>MYRTCLCLLIVFSVVSAASYAYLPRLTRAQSPLQNQLHQQPPPQQPQQQHQPLPYHYYMPNSGAMLALRKIIQGHLQRFQQQDTALLLQVRRPTLLPQPNRVAVQPQLQRQLVTSAATNHLEGVVPPNTPTPKNYAMNFLPEGRDVVPGTSYIPLRLLIRR</sequence>